<keyword evidence="4" id="KW-0067">ATP-binding</keyword>
<dbReference type="Pfam" id="PF13155">
    <property type="entry name" value="Toprim_2"/>
    <property type="match status" value="1"/>
</dbReference>
<dbReference type="PANTHER" id="PTHR35372:SF2">
    <property type="entry name" value="SF3 HELICASE DOMAIN-CONTAINING PROTEIN"/>
    <property type="match status" value="1"/>
</dbReference>
<dbReference type="PROSITE" id="PS51206">
    <property type="entry name" value="SF3_HELICASE_1"/>
    <property type="match status" value="1"/>
</dbReference>
<dbReference type="PANTHER" id="PTHR35372">
    <property type="entry name" value="ATP BINDING PROTEIN-RELATED"/>
    <property type="match status" value="1"/>
</dbReference>
<dbReference type="PROSITE" id="PS50880">
    <property type="entry name" value="TOPRIM"/>
    <property type="match status" value="1"/>
</dbReference>
<dbReference type="Proteomes" id="UP000546324">
    <property type="component" value="Unassembled WGS sequence"/>
</dbReference>
<feature type="compositionally biased region" description="Basic and acidic residues" evidence="5">
    <location>
        <begin position="823"/>
        <end position="834"/>
    </location>
</feature>
<feature type="domain" description="Toprim" evidence="6">
    <location>
        <begin position="226"/>
        <end position="322"/>
    </location>
</feature>
<dbReference type="InterPro" id="IPR051620">
    <property type="entry name" value="ORF904-like_C"/>
</dbReference>
<comment type="caution">
    <text evidence="8">The sequence shown here is derived from an EMBL/GenBank/DDBJ whole genome shotgun (WGS) entry which is preliminary data.</text>
</comment>
<evidence type="ECO:0000313" key="9">
    <source>
        <dbReference type="Proteomes" id="UP000546324"/>
    </source>
</evidence>
<dbReference type="Gene3D" id="3.40.50.300">
    <property type="entry name" value="P-loop containing nucleotide triphosphate hydrolases"/>
    <property type="match status" value="1"/>
</dbReference>
<keyword evidence="3 8" id="KW-0347">Helicase</keyword>
<organism evidence="8 9">
    <name type="scientific">Actinomadura coerulea</name>
    <dbReference type="NCBI Taxonomy" id="46159"/>
    <lineage>
        <taxon>Bacteria</taxon>
        <taxon>Bacillati</taxon>
        <taxon>Actinomycetota</taxon>
        <taxon>Actinomycetes</taxon>
        <taxon>Streptosporangiales</taxon>
        <taxon>Thermomonosporaceae</taxon>
        <taxon>Actinomadura</taxon>
    </lineage>
</organism>
<dbReference type="InterPro" id="IPR014818">
    <property type="entry name" value="Phage/plasmid_primase_P4_C"/>
</dbReference>
<dbReference type="SMART" id="SM00493">
    <property type="entry name" value="TOPRIM"/>
    <property type="match status" value="1"/>
</dbReference>
<keyword evidence="1" id="KW-0547">Nucleotide-binding</keyword>
<evidence type="ECO:0000256" key="5">
    <source>
        <dbReference type="SAM" id="MobiDB-lite"/>
    </source>
</evidence>
<keyword evidence="9" id="KW-1185">Reference proteome</keyword>
<sequence length="834" mass="91766">MEFSRFLDKFPEVREDTGGYLVPCPAHEDGRPSLFLTLKEDGRLLVYCRAGCEQDDVLSALDMTTSDLFGWTSGGAATVKGGTSVPAAGPGEVAALRVWLDRTVAEWSMWDPGTQSAETLLLVEEGESYLIRRFGLDVATAERLGIGLSPVNNADPFPFLSPRFRTYPRLVVPLCDFDGVARGAQGRDLSGKCEARWVSLANSRGDGLQPVTWAKWGVLQGDGGYDAVIITEGPSDALTVVGVGYTAVAIRGASIVRDPAVADDLANGLRGKHVLIAGDRDTAGEKFVRTLGDALMARGLQPHRLTIPRAGEDVTAWRERIPEVFPDAFHEAVRAASPLAPPREAAREERGREMDRATGTDTVSRQDGEAAAELLAALMERYGYSDACRAHALVAFADGRIKHASGLGFYVWTGRVWEQSEMRVRQEIHRMGAALALAGKTDEAKGFLNTRAIDDMMTELRAVPAVAVQAREFDARPELLSFRNGTCNLRTGAFSDHDPRDMLTRYIDRDYVPSASCPRWESFLREIFPTHPELADYMRRLVGYGITGATDEQAFTVLWGQGANGKSVLTDTLTDVFREISTTTPFATFEEKPSGGIPNDLAALRGARLVMASEGESGRPMAEAVLKRVTGADMISARFLRREFFEFKPAFLLMLATNHKPRFKGQDAGLWRRVKLVEFARYFAPHERDHTLTATLRAESAGIIAWAVRGAREWYADGLQDPDVIREATREYRETSDPLAGFLGDVLVVTQDDAHSVPLGDAFNAYLEWCEAENLAQRERWTKRKFAAAMEERGAVRHRVAKGMALVGVREVEDSANTSPDGSHNEGEGRRIFE</sequence>
<dbReference type="InterPro" id="IPR006500">
    <property type="entry name" value="Helicase_put_C_phage/plasmid"/>
</dbReference>
<protein>
    <submittedName>
        <fullName evidence="8">Putative DNA primase/helicase</fullName>
    </submittedName>
</protein>
<keyword evidence="2" id="KW-0378">Hydrolase</keyword>
<dbReference type="InterPro" id="IPR004968">
    <property type="entry name" value="DNA_primase/NTPase_C"/>
</dbReference>
<evidence type="ECO:0000256" key="3">
    <source>
        <dbReference type="ARBA" id="ARBA00022806"/>
    </source>
</evidence>
<feature type="domain" description="SF3 helicase" evidence="7">
    <location>
        <begin position="533"/>
        <end position="692"/>
    </location>
</feature>
<feature type="region of interest" description="Disordered" evidence="5">
    <location>
        <begin position="811"/>
        <end position="834"/>
    </location>
</feature>
<dbReference type="Pfam" id="PF19263">
    <property type="entry name" value="DUF5906"/>
    <property type="match status" value="1"/>
</dbReference>
<dbReference type="GO" id="GO:0005524">
    <property type="term" value="F:ATP binding"/>
    <property type="evidence" value="ECO:0007669"/>
    <property type="project" value="UniProtKB-KW"/>
</dbReference>
<dbReference type="SUPFAM" id="SSF56731">
    <property type="entry name" value="DNA primase core"/>
    <property type="match status" value="1"/>
</dbReference>
<dbReference type="GO" id="GO:0016787">
    <property type="term" value="F:hydrolase activity"/>
    <property type="evidence" value="ECO:0007669"/>
    <property type="project" value="UniProtKB-KW"/>
</dbReference>
<dbReference type="NCBIfam" id="TIGR01613">
    <property type="entry name" value="primase_Cterm"/>
    <property type="match status" value="1"/>
</dbReference>
<dbReference type="InterPro" id="IPR006171">
    <property type="entry name" value="TOPRIM_dom"/>
</dbReference>
<dbReference type="CDD" id="cd00188">
    <property type="entry name" value="TOPRIM"/>
    <property type="match status" value="1"/>
</dbReference>
<dbReference type="InterPro" id="IPR027417">
    <property type="entry name" value="P-loop_NTPase"/>
</dbReference>
<proteinExistence type="predicted"/>
<feature type="region of interest" description="Disordered" evidence="5">
    <location>
        <begin position="339"/>
        <end position="364"/>
    </location>
</feature>
<dbReference type="AlphaFoldDB" id="A0A7X0L3R3"/>
<evidence type="ECO:0000313" key="8">
    <source>
        <dbReference type="EMBL" id="MBB6400534.1"/>
    </source>
</evidence>
<evidence type="ECO:0000259" key="6">
    <source>
        <dbReference type="PROSITE" id="PS50880"/>
    </source>
</evidence>
<evidence type="ECO:0000256" key="1">
    <source>
        <dbReference type="ARBA" id="ARBA00022741"/>
    </source>
</evidence>
<accession>A0A7X0L3R3</accession>
<gene>
    <name evidence="8" type="ORF">BKA00_007448</name>
</gene>
<name>A0A7X0L3R3_9ACTN</name>
<dbReference type="RefSeq" id="WP_185033143.1">
    <property type="nucleotide sequence ID" value="NZ_JACHMQ010000001.1"/>
</dbReference>
<evidence type="ECO:0000256" key="2">
    <source>
        <dbReference type="ARBA" id="ARBA00022801"/>
    </source>
</evidence>
<reference evidence="8 9" key="1">
    <citation type="submission" date="2020-08" db="EMBL/GenBank/DDBJ databases">
        <title>Sequencing the genomes of 1000 actinobacteria strains.</title>
        <authorList>
            <person name="Klenk H.-P."/>
        </authorList>
    </citation>
    <scope>NUCLEOTIDE SEQUENCE [LARGE SCALE GENOMIC DNA]</scope>
    <source>
        <strain evidence="8 9">DSM 43675</strain>
    </source>
</reference>
<dbReference type="EMBL" id="JACHMQ010000001">
    <property type="protein sequence ID" value="MBB6400534.1"/>
    <property type="molecule type" value="Genomic_DNA"/>
</dbReference>
<dbReference type="GO" id="GO:0004386">
    <property type="term" value="F:helicase activity"/>
    <property type="evidence" value="ECO:0007669"/>
    <property type="project" value="UniProtKB-KW"/>
</dbReference>
<dbReference type="Pfam" id="PF08706">
    <property type="entry name" value="D5_N"/>
    <property type="match status" value="1"/>
</dbReference>
<dbReference type="Pfam" id="PF03288">
    <property type="entry name" value="Pox_D5"/>
    <property type="match status" value="1"/>
</dbReference>
<dbReference type="InterPro" id="IPR045455">
    <property type="entry name" value="NrS-1_pol-like_helicase"/>
</dbReference>
<dbReference type="Gene3D" id="3.40.1360.10">
    <property type="match status" value="1"/>
</dbReference>
<dbReference type="InterPro" id="IPR014015">
    <property type="entry name" value="Helicase_SF3_DNA-vir"/>
</dbReference>
<evidence type="ECO:0000259" key="7">
    <source>
        <dbReference type="PROSITE" id="PS51206"/>
    </source>
</evidence>
<evidence type="ECO:0000256" key="4">
    <source>
        <dbReference type="ARBA" id="ARBA00022840"/>
    </source>
</evidence>
<feature type="compositionally biased region" description="Basic and acidic residues" evidence="5">
    <location>
        <begin position="344"/>
        <end position="364"/>
    </location>
</feature>
<dbReference type="SMART" id="SM00885">
    <property type="entry name" value="D5_N"/>
    <property type="match status" value="1"/>
</dbReference>